<protein>
    <recommendedName>
        <fullName evidence="3">Right handed beta helix domain-containing protein</fullName>
    </recommendedName>
</protein>
<gene>
    <name evidence="4" type="ORF">DFR29_10970</name>
</gene>
<accession>A0A4R6YU11</accession>
<dbReference type="Gene3D" id="2.160.20.10">
    <property type="entry name" value="Single-stranded right-handed beta-helix, Pectin lyase-like"/>
    <property type="match status" value="1"/>
</dbReference>
<dbReference type="RefSeq" id="WP_133819508.1">
    <property type="nucleotide sequence ID" value="NZ_SNZH01000009.1"/>
</dbReference>
<feature type="compositionally biased region" description="Polar residues" evidence="1">
    <location>
        <begin position="191"/>
        <end position="207"/>
    </location>
</feature>
<dbReference type="AlphaFoldDB" id="A0A4R6YU11"/>
<evidence type="ECO:0000313" key="4">
    <source>
        <dbReference type="EMBL" id="TDR42014.1"/>
    </source>
</evidence>
<dbReference type="InterPro" id="IPR006626">
    <property type="entry name" value="PbH1"/>
</dbReference>
<reference evidence="4 5" key="1">
    <citation type="submission" date="2019-03" db="EMBL/GenBank/DDBJ databases">
        <title>Genomic Encyclopedia of Type Strains, Phase IV (KMG-IV): sequencing the most valuable type-strain genomes for metagenomic binning, comparative biology and taxonomic classification.</title>
        <authorList>
            <person name="Goeker M."/>
        </authorList>
    </citation>
    <scope>NUCLEOTIDE SEQUENCE [LARGE SCALE GENOMIC DNA]</scope>
    <source>
        <strain evidence="4 5">DSM 21667</strain>
    </source>
</reference>
<organism evidence="4 5">
    <name type="scientific">Tahibacter aquaticus</name>
    <dbReference type="NCBI Taxonomy" id="520092"/>
    <lineage>
        <taxon>Bacteria</taxon>
        <taxon>Pseudomonadati</taxon>
        <taxon>Pseudomonadota</taxon>
        <taxon>Gammaproteobacteria</taxon>
        <taxon>Lysobacterales</taxon>
        <taxon>Rhodanobacteraceae</taxon>
        <taxon>Tahibacter</taxon>
    </lineage>
</organism>
<feature type="region of interest" description="Disordered" evidence="1">
    <location>
        <begin position="191"/>
        <end position="218"/>
    </location>
</feature>
<dbReference type="Proteomes" id="UP000295293">
    <property type="component" value="Unassembled WGS sequence"/>
</dbReference>
<evidence type="ECO:0000256" key="2">
    <source>
        <dbReference type="SAM" id="SignalP"/>
    </source>
</evidence>
<dbReference type="SUPFAM" id="SSF51126">
    <property type="entry name" value="Pectin lyase-like"/>
    <property type="match status" value="1"/>
</dbReference>
<proteinExistence type="predicted"/>
<keyword evidence="2" id="KW-0732">Signal</keyword>
<evidence type="ECO:0000256" key="1">
    <source>
        <dbReference type="SAM" id="MobiDB-lite"/>
    </source>
</evidence>
<feature type="chain" id="PRO_5020392599" description="Right handed beta helix domain-containing protein" evidence="2">
    <location>
        <begin position="37"/>
        <end position="768"/>
    </location>
</feature>
<dbReference type="InterPro" id="IPR011050">
    <property type="entry name" value="Pectin_lyase_fold/virulence"/>
</dbReference>
<dbReference type="EMBL" id="SNZH01000009">
    <property type="protein sequence ID" value="TDR42014.1"/>
    <property type="molecule type" value="Genomic_DNA"/>
</dbReference>
<evidence type="ECO:0000313" key="5">
    <source>
        <dbReference type="Proteomes" id="UP000295293"/>
    </source>
</evidence>
<evidence type="ECO:0000259" key="3">
    <source>
        <dbReference type="Pfam" id="PF13229"/>
    </source>
</evidence>
<dbReference type="InterPro" id="IPR039448">
    <property type="entry name" value="Beta_helix"/>
</dbReference>
<feature type="signal peptide" evidence="2">
    <location>
        <begin position="1"/>
        <end position="36"/>
    </location>
</feature>
<dbReference type="SUPFAM" id="SSF69318">
    <property type="entry name" value="Integrin alpha N-terminal domain"/>
    <property type="match status" value="1"/>
</dbReference>
<dbReference type="InterPro" id="IPR028994">
    <property type="entry name" value="Integrin_alpha_N"/>
</dbReference>
<feature type="domain" description="Right handed beta helix" evidence="3">
    <location>
        <begin position="260"/>
        <end position="348"/>
    </location>
</feature>
<dbReference type="OrthoDB" id="1114329at2"/>
<dbReference type="Pfam" id="PF13229">
    <property type="entry name" value="Beta_helix"/>
    <property type="match status" value="1"/>
</dbReference>
<dbReference type="SMART" id="SM00710">
    <property type="entry name" value="PbH1"/>
    <property type="match status" value="5"/>
</dbReference>
<sequence length="768" mass="83947">MYPKTIAGRGQRPAVRTARWALVCALFAALPHPASAIDPDPTPEPNDCIDDVTATLTATPAEVQLGNSSTVSWQVNYPSYCPVTVRFGTSLIDEHIVPTVGSRVVTPTHIPGKSWYLRASRSGAERTLGWITVRATGLPLPNGPLVRIEGSSALWRDLLKRALEAGGKNVVLAPQVDMDMTGVTVNIAPNTTLTSNPDPDQPNSVRNAGNLGPRLRTSDRPRPLLLVRCYEGQSAEANVRLEGFRLQGPHWNSESGDDNLERGIVVESCRNVEIHNMEISGWSGQGVYVADGLDNITSPDQVKVHDNFFHHNQHVGGNGYGVESTGGAQVLIERNLFDYNRHAIAAGGGYEPGSWYTARHNLVLKGGGFHDSYPVYGTWWTHQFDVHGTTSCGPLFFDAPKSCGEAGIYYEYSDNAFQYTRGNAIKIRGNPLVSPRAIGNVFAHDDEDDAIAQNGWNYQSAVTTPLIRQDNRFGVDTFARYGVCDFDGDGADDLFLATGANWWWSSGGKMQWTYLKAARERLDQVGLGDFDGDGKCDVVKGSPLQIARGGRGEWEVIAEAAGADFASLRFGDFNGDGRTDFFRRDSAGSWFILSPGVFPWTEINNSVVPLSGLRFGHFNQDRITDVIAVSGGKWSVSYGGRTGWQPLNRIRGEAFDGILIGDINGNGRDDMVRYRWLRNQSPIPGGVPGGDMGIWEVTYDGIGTNWIRLNTYTAPTNAFAPTSVPAFLGRFGGMQQPAKLLTIADPDRFGRVFDPFSGQFQLHSLYAY</sequence>
<keyword evidence="5" id="KW-1185">Reference proteome</keyword>
<comment type="caution">
    <text evidence="4">The sequence shown here is derived from an EMBL/GenBank/DDBJ whole genome shotgun (WGS) entry which is preliminary data.</text>
</comment>
<dbReference type="InterPro" id="IPR012334">
    <property type="entry name" value="Pectin_lyas_fold"/>
</dbReference>
<name>A0A4R6YU11_9GAMM</name>